<feature type="transmembrane region" description="Helical" evidence="8">
    <location>
        <begin position="381"/>
        <end position="399"/>
    </location>
</feature>
<dbReference type="CDD" id="cd06261">
    <property type="entry name" value="TM_PBP2"/>
    <property type="match status" value="2"/>
</dbReference>
<evidence type="ECO:0000256" key="1">
    <source>
        <dbReference type="ARBA" id="ARBA00004429"/>
    </source>
</evidence>
<feature type="transmembrane region" description="Helical" evidence="8">
    <location>
        <begin position="194"/>
        <end position="216"/>
    </location>
</feature>
<feature type="transmembrane region" description="Helical" evidence="8">
    <location>
        <begin position="236"/>
        <end position="257"/>
    </location>
</feature>
<feature type="transmembrane region" description="Helical" evidence="8">
    <location>
        <begin position="283"/>
        <end position="311"/>
    </location>
</feature>
<reference evidence="10" key="1">
    <citation type="submission" date="2022-01" db="EMBL/GenBank/DDBJ databases">
        <authorList>
            <person name="Criscuolo A."/>
        </authorList>
    </citation>
    <scope>NUCLEOTIDE SEQUENCE</scope>
    <source>
        <strain evidence="10">CIP111893</strain>
    </source>
</reference>
<evidence type="ECO:0000256" key="7">
    <source>
        <dbReference type="ARBA" id="ARBA00023136"/>
    </source>
</evidence>
<feature type="transmembrane region" description="Helical" evidence="8">
    <location>
        <begin position="516"/>
        <end position="541"/>
    </location>
</feature>
<proteinExistence type="inferred from homology"/>
<evidence type="ECO:0000256" key="2">
    <source>
        <dbReference type="ARBA" id="ARBA00022448"/>
    </source>
</evidence>
<keyword evidence="7 8" id="KW-0472">Membrane</keyword>
<evidence type="ECO:0000256" key="6">
    <source>
        <dbReference type="ARBA" id="ARBA00022989"/>
    </source>
</evidence>
<dbReference type="Proteomes" id="UP000838686">
    <property type="component" value="Unassembled WGS sequence"/>
</dbReference>
<feature type="transmembrane region" description="Helical" evidence="8">
    <location>
        <begin position="87"/>
        <end position="109"/>
    </location>
</feature>
<keyword evidence="6 8" id="KW-1133">Transmembrane helix</keyword>
<evidence type="ECO:0000313" key="10">
    <source>
        <dbReference type="EMBL" id="CAH1205463.1"/>
    </source>
</evidence>
<name>A0ABM9C6N8_9BACL</name>
<keyword evidence="2 8" id="KW-0813">Transport</keyword>
<dbReference type="InterPro" id="IPR035906">
    <property type="entry name" value="MetI-like_sf"/>
</dbReference>
<dbReference type="PANTHER" id="PTHR43357:SF4">
    <property type="entry name" value="INNER MEMBRANE ABC TRANSPORTER PERMEASE PROTEIN YDCV"/>
    <property type="match status" value="1"/>
</dbReference>
<dbReference type="RefSeq" id="WP_236342243.1">
    <property type="nucleotide sequence ID" value="NZ_CAKMMF010000011.1"/>
</dbReference>
<feature type="transmembrane region" description="Helical" evidence="8">
    <location>
        <begin position="129"/>
        <end position="151"/>
    </location>
</feature>
<evidence type="ECO:0000313" key="11">
    <source>
        <dbReference type="Proteomes" id="UP000838686"/>
    </source>
</evidence>
<gene>
    <name evidence="10" type="ORF">PAECIP111893_02353</name>
</gene>
<comment type="similarity">
    <text evidence="8">Belongs to the binding-protein-dependent transport system permease family.</text>
</comment>
<comment type="caution">
    <text evidence="10">The sequence shown here is derived from an EMBL/GenBank/DDBJ whole genome shotgun (WGS) entry which is preliminary data.</text>
</comment>
<dbReference type="PROSITE" id="PS50928">
    <property type="entry name" value="ABC_TM1"/>
    <property type="match status" value="2"/>
</dbReference>
<organism evidence="10 11">
    <name type="scientific">Paenibacillus plantiphilus</name>
    <dbReference type="NCBI Taxonomy" id="2905650"/>
    <lineage>
        <taxon>Bacteria</taxon>
        <taxon>Bacillati</taxon>
        <taxon>Bacillota</taxon>
        <taxon>Bacilli</taxon>
        <taxon>Bacillales</taxon>
        <taxon>Paenibacillaceae</taxon>
        <taxon>Paenibacillus</taxon>
    </lineage>
</organism>
<dbReference type="SUPFAM" id="SSF161098">
    <property type="entry name" value="MetI-like"/>
    <property type="match status" value="2"/>
</dbReference>
<keyword evidence="11" id="KW-1185">Reference proteome</keyword>
<feature type="transmembrane region" description="Helical" evidence="8">
    <location>
        <begin position="55"/>
        <end position="75"/>
    </location>
</feature>
<dbReference type="PANTHER" id="PTHR43357">
    <property type="entry name" value="INNER MEMBRANE ABC TRANSPORTER PERMEASE PROTEIN YDCV"/>
    <property type="match status" value="1"/>
</dbReference>
<evidence type="ECO:0000259" key="9">
    <source>
        <dbReference type="PROSITE" id="PS50928"/>
    </source>
</evidence>
<sequence length="550" mass="60330">MTLLLWILVLGPLVAVLTQILIPGFFFGNRQFGQVTLLFDVFRRPLWQHALQNSLVLSISTAVMGTLIGASLAIFRSRWHFPTARWLDVSVWLLFVTPSFIIAQGWVLFAAKNGVAAQLLGADFVTSFIFHPIGLTFIMVLSKFPLAYLAVHAALEWQVESLSHAARLTGASPVRTWFTVHIPLLKPAIGSGMALVFMDAIGDFGITATVSAVYRFPTLPYTIYSAIYTSPIRFDMAGVLSFYLIIIIMLAIVFQFYMMKGSRYDSLTAGAVRTRQKKIASKGWIATTCNVLFLFLAIGIPIGCTVFTSFVHEPSKGLAMDNWTVAHYVDLFTSNSLFVVSLLRSIKIALIAALAGLLLGAMIAYVLIFTQFRFKHLLESMSLISLAVPGVVLGIGYIFVWNQKWLESYGLLLYGKPSILILAAIAGTIPIITRIISGTMATVPRTMLDVAQLQGVALSGRIFSILLPLCKSALVTAALSAFGASMFDLAVNSILFPPSQPTLPVMINKAFENLKFGYAAAATMLGGSIVTTLIITARWLLNLNMRRKYR</sequence>
<evidence type="ECO:0000256" key="8">
    <source>
        <dbReference type="RuleBase" id="RU363032"/>
    </source>
</evidence>
<feature type="domain" description="ABC transmembrane type-1" evidence="9">
    <location>
        <begin position="342"/>
        <end position="537"/>
    </location>
</feature>
<accession>A0ABM9C6N8</accession>
<comment type="subcellular location">
    <subcellularLocation>
        <location evidence="1">Cell inner membrane</location>
        <topology evidence="1">Multi-pass membrane protein</topology>
    </subcellularLocation>
    <subcellularLocation>
        <location evidence="8">Cell membrane</location>
        <topology evidence="8">Multi-pass membrane protein</topology>
    </subcellularLocation>
</comment>
<feature type="transmembrane region" description="Helical" evidence="8">
    <location>
        <begin position="419"/>
        <end position="437"/>
    </location>
</feature>
<dbReference type="EMBL" id="CAKMMF010000011">
    <property type="protein sequence ID" value="CAH1205463.1"/>
    <property type="molecule type" value="Genomic_DNA"/>
</dbReference>
<keyword evidence="4" id="KW-0997">Cell inner membrane</keyword>
<feature type="transmembrane region" description="Helical" evidence="8">
    <location>
        <begin position="348"/>
        <end position="369"/>
    </location>
</feature>
<keyword evidence="3" id="KW-1003">Cell membrane</keyword>
<feature type="domain" description="ABC transmembrane type-1" evidence="9">
    <location>
        <begin position="51"/>
        <end position="255"/>
    </location>
</feature>
<protein>
    <recommendedName>
        <fullName evidence="9">ABC transmembrane type-1 domain-containing protein</fullName>
    </recommendedName>
</protein>
<dbReference type="Pfam" id="PF00528">
    <property type="entry name" value="BPD_transp_1"/>
    <property type="match status" value="2"/>
</dbReference>
<evidence type="ECO:0000256" key="5">
    <source>
        <dbReference type="ARBA" id="ARBA00022692"/>
    </source>
</evidence>
<evidence type="ECO:0000256" key="4">
    <source>
        <dbReference type="ARBA" id="ARBA00022519"/>
    </source>
</evidence>
<keyword evidence="5 8" id="KW-0812">Transmembrane</keyword>
<feature type="transmembrane region" description="Helical" evidence="8">
    <location>
        <begin position="473"/>
        <end position="496"/>
    </location>
</feature>
<dbReference type="InterPro" id="IPR000515">
    <property type="entry name" value="MetI-like"/>
</dbReference>
<evidence type="ECO:0000256" key="3">
    <source>
        <dbReference type="ARBA" id="ARBA00022475"/>
    </source>
</evidence>
<dbReference type="Gene3D" id="1.10.3720.10">
    <property type="entry name" value="MetI-like"/>
    <property type="match status" value="2"/>
</dbReference>